<evidence type="ECO:0000313" key="1">
    <source>
        <dbReference type="EMBL" id="KAI8550741.1"/>
    </source>
</evidence>
<gene>
    <name evidence="1" type="ORF">RHMOL_Rhmol06G0131700</name>
</gene>
<comment type="caution">
    <text evidence="1">The sequence shown here is derived from an EMBL/GenBank/DDBJ whole genome shotgun (WGS) entry which is preliminary data.</text>
</comment>
<organism evidence="1 2">
    <name type="scientific">Rhododendron molle</name>
    <name type="common">Chinese azalea</name>
    <name type="synonym">Azalea mollis</name>
    <dbReference type="NCBI Taxonomy" id="49168"/>
    <lineage>
        <taxon>Eukaryota</taxon>
        <taxon>Viridiplantae</taxon>
        <taxon>Streptophyta</taxon>
        <taxon>Embryophyta</taxon>
        <taxon>Tracheophyta</taxon>
        <taxon>Spermatophyta</taxon>
        <taxon>Magnoliopsida</taxon>
        <taxon>eudicotyledons</taxon>
        <taxon>Gunneridae</taxon>
        <taxon>Pentapetalae</taxon>
        <taxon>asterids</taxon>
        <taxon>Ericales</taxon>
        <taxon>Ericaceae</taxon>
        <taxon>Ericoideae</taxon>
        <taxon>Rhodoreae</taxon>
        <taxon>Rhododendron</taxon>
    </lineage>
</organism>
<dbReference type="Proteomes" id="UP001062846">
    <property type="component" value="Chromosome 6"/>
</dbReference>
<accession>A0ACC0NCK3</accession>
<dbReference type="EMBL" id="CM046393">
    <property type="protein sequence ID" value="KAI8550741.1"/>
    <property type="molecule type" value="Genomic_DNA"/>
</dbReference>
<name>A0ACC0NCK3_RHOML</name>
<keyword evidence="2" id="KW-1185">Reference proteome</keyword>
<evidence type="ECO:0000313" key="2">
    <source>
        <dbReference type="Proteomes" id="UP001062846"/>
    </source>
</evidence>
<proteinExistence type="predicted"/>
<reference evidence="1" key="1">
    <citation type="submission" date="2022-02" db="EMBL/GenBank/DDBJ databases">
        <title>Plant Genome Project.</title>
        <authorList>
            <person name="Zhang R.-G."/>
        </authorList>
    </citation>
    <scope>NUCLEOTIDE SEQUENCE</scope>
    <source>
        <strain evidence="1">AT1</strain>
    </source>
</reference>
<sequence>MDSGQLSACVAGDGPEGGTTTCVGEVVLNLLPSVTPSSRVSSPGTPRVSPVTSPRVLPLGSTTVLPASGPRVPSAANPRASGLVALGSPLRGIDLVEQVTVVNMDHLEPPALGHQTTSFGPVVAPSWRNVVANGVGVQDGAGSVISPEKMKLDYIPPVIVNDRVVVSPPKDVELLGQSKWNRCVVGHFLDKKLGFTAVRNIAMRVWEKFGIREVLSNEKGSFFFFDGERFHELLERGPWHFGGKLLILKLWHPHLKLEKEQLSNTPLWVHFFNVPLELWTGPGLSYVASSVGRPLYANQLTESGQRLSFAKICVEVDCSSPLPSSFDLKHANGDMVEIRVQYPWKPMMCSDCLFPRA</sequence>
<protein>
    <submittedName>
        <fullName evidence="1">Uncharacterized protein</fullName>
    </submittedName>
</protein>